<feature type="region of interest" description="Disordered" evidence="11">
    <location>
        <begin position="1"/>
        <end position="40"/>
    </location>
</feature>
<dbReference type="Gene3D" id="1.10.287.130">
    <property type="match status" value="1"/>
</dbReference>
<organism evidence="15 16">
    <name type="scientific">Allosaccharopolyspora coralli</name>
    <dbReference type="NCBI Taxonomy" id="2665642"/>
    <lineage>
        <taxon>Bacteria</taxon>
        <taxon>Bacillati</taxon>
        <taxon>Actinomycetota</taxon>
        <taxon>Actinomycetes</taxon>
        <taxon>Pseudonocardiales</taxon>
        <taxon>Pseudonocardiaceae</taxon>
        <taxon>Allosaccharopolyspora</taxon>
    </lineage>
</organism>
<evidence type="ECO:0000256" key="11">
    <source>
        <dbReference type="SAM" id="MobiDB-lite"/>
    </source>
</evidence>
<keyword evidence="7" id="KW-0418">Kinase</keyword>
<feature type="compositionally biased region" description="Basic and acidic residues" evidence="11">
    <location>
        <begin position="27"/>
        <end position="37"/>
    </location>
</feature>
<dbReference type="SUPFAM" id="SSF47384">
    <property type="entry name" value="Homodimeric domain of signal transducing histidine kinase"/>
    <property type="match status" value="1"/>
</dbReference>
<dbReference type="PANTHER" id="PTHR45436">
    <property type="entry name" value="SENSOR HISTIDINE KINASE YKOH"/>
    <property type="match status" value="1"/>
</dbReference>
<dbReference type="RefSeq" id="WP_154074841.1">
    <property type="nucleotide sequence ID" value="NZ_CP045929.1"/>
</dbReference>
<name>A0A5Q3Q169_9PSEU</name>
<keyword evidence="8 12" id="KW-1133">Transmembrane helix</keyword>
<evidence type="ECO:0000256" key="10">
    <source>
        <dbReference type="ARBA" id="ARBA00023136"/>
    </source>
</evidence>
<dbReference type="CDD" id="cd00082">
    <property type="entry name" value="HisKA"/>
    <property type="match status" value="1"/>
</dbReference>
<keyword evidence="9" id="KW-0902">Two-component regulatory system</keyword>
<dbReference type="SMART" id="SM00387">
    <property type="entry name" value="HATPase_c"/>
    <property type="match status" value="1"/>
</dbReference>
<dbReference type="Pfam" id="PF02518">
    <property type="entry name" value="HATPase_c"/>
    <property type="match status" value="1"/>
</dbReference>
<dbReference type="PANTHER" id="PTHR45436:SF5">
    <property type="entry name" value="SENSOR HISTIDINE KINASE TRCS"/>
    <property type="match status" value="1"/>
</dbReference>
<keyword evidence="10 12" id="KW-0472">Membrane</keyword>
<dbReference type="SMART" id="SM00388">
    <property type="entry name" value="HisKA"/>
    <property type="match status" value="1"/>
</dbReference>
<dbReference type="SUPFAM" id="SSF55874">
    <property type="entry name" value="ATPase domain of HSP90 chaperone/DNA topoisomerase II/histidine kinase"/>
    <property type="match status" value="1"/>
</dbReference>
<dbReference type="InterPro" id="IPR036890">
    <property type="entry name" value="HATPase_C_sf"/>
</dbReference>
<evidence type="ECO:0000256" key="7">
    <source>
        <dbReference type="ARBA" id="ARBA00022777"/>
    </source>
</evidence>
<keyword evidence="6 12" id="KW-0812">Transmembrane</keyword>
<dbReference type="PROSITE" id="PS50885">
    <property type="entry name" value="HAMP"/>
    <property type="match status" value="1"/>
</dbReference>
<keyword evidence="16" id="KW-1185">Reference proteome</keyword>
<feature type="region of interest" description="Disordered" evidence="11">
    <location>
        <begin position="488"/>
        <end position="512"/>
    </location>
</feature>
<dbReference type="Proteomes" id="UP000371041">
    <property type="component" value="Chromosome"/>
</dbReference>
<dbReference type="PRINTS" id="PR00344">
    <property type="entry name" value="BCTRLSENSOR"/>
</dbReference>
<dbReference type="EMBL" id="CP045929">
    <property type="protein sequence ID" value="QGK68232.1"/>
    <property type="molecule type" value="Genomic_DNA"/>
</dbReference>
<keyword evidence="4" id="KW-0597">Phosphoprotein</keyword>
<evidence type="ECO:0000256" key="12">
    <source>
        <dbReference type="SAM" id="Phobius"/>
    </source>
</evidence>
<feature type="domain" description="Histidine kinase" evidence="13">
    <location>
        <begin position="296"/>
        <end position="502"/>
    </location>
</feature>
<accession>A0A5Q3Q169</accession>
<dbReference type="InterPro" id="IPR003594">
    <property type="entry name" value="HATPase_dom"/>
</dbReference>
<reference evidence="16" key="1">
    <citation type="submission" date="2019-11" db="EMBL/GenBank/DDBJ databases">
        <title>The complete genome sequence of Saccharopolyspora sp. E2A.</title>
        <authorList>
            <person name="Zhang G."/>
        </authorList>
    </citation>
    <scope>NUCLEOTIDE SEQUENCE [LARGE SCALE GENOMIC DNA]</scope>
    <source>
        <strain evidence="16">E2A</strain>
    </source>
</reference>
<sequence length="512" mass="55922">MTTEPRRSTAGTTEPRHASAGTDESDRDTSETTEQRRGPAVPARARIMGWMLLVLVVVLVAIVLLARQFLHSDTERNVTAALEQEANEFVTFAETGRDPTTGSLFTTPEELFTGFLQRQYPDSGEALIGVWRDQNGLRHTNQAQPGLVREVSDDPAVLQRIVDSPEAYGTVDTAAGPMRWVRVSTVTAPGAEPSWFIGAQFPEAALAETDRTVRTLIIVSAFGVVLAAIASWVVAGAILAPVRQVRQTAAEIGEHDLTQRIPVHGRDDIAALAEQFNSMLDRLQDAFATQRRFVDDASHELRTPITIVRGHLELLEADPTEQEEVVRLCTDELDRMTRIVEDLLVLAKADRPDFVHPAPVSFPELTSDVDAKIRTLGDRTWVLEHVGEGEIDVDEQRITQAMLQLAHNAVQHTEPGSRIRFGSAAHLGTATLWITDEGPGVEPSEVEGLFDRFSRGRSRSGTGAGLGLPIVKAIAEAHQGRVRVLSDPGEGATFGLELPTRRPANAESEDHP</sequence>
<dbReference type="InterPro" id="IPR005467">
    <property type="entry name" value="His_kinase_dom"/>
</dbReference>
<evidence type="ECO:0000256" key="1">
    <source>
        <dbReference type="ARBA" id="ARBA00000085"/>
    </source>
</evidence>
<dbReference type="SUPFAM" id="SSF158472">
    <property type="entry name" value="HAMP domain-like"/>
    <property type="match status" value="1"/>
</dbReference>
<dbReference type="KEGG" id="sace:GIY23_00355"/>
<protein>
    <recommendedName>
        <fullName evidence="3">histidine kinase</fullName>
        <ecNumber evidence="3">2.7.13.3</ecNumber>
    </recommendedName>
</protein>
<dbReference type="Pfam" id="PF00672">
    <property type="entry name" value="HAMP"/>
    <property type="match status" value="1"/>
</dbReference>
<dbReference type="Pfam" id="PF00512">
    <property type="entry name" value="HisKA"/>
    <property type="match status" value="1"/>
</dbReference>
<feature type="transmembrane region" description="Helical" evidence="12">
    <location>
        <begin position="47"/>
        <end position="66"/>
    </location>
</feature>
<dbReference type="InterPro" id="IPR003660">
    <property type="entry name" value="HAMP_dom"/>
</dbReference>
<dbReference type="AlphaFoldDB" id="A0A5Q3Q169"/>
<evidence type="ECO:0000259" key="13">
    <source>
        <dbReference type="PROSITE" id="PS50109"/>
    </source>
</evidence>
<dbReference type="InterPro" id="IPR003661">
    <property type="entry name" value="HisK_dim/P_dom"/>
</dbReference>
<comment type="catalytic activity">
    <reaction evidence="1">
        <text>ATP + protein L-histidine = ADP + protein N-phospho-L-histidine.</text>
        <dbReference type="EC" id="2.7.13.3"/>
    </reaction>
</comment>
<dbReference type="InterPro" id="IPR036097">
    <property type="entry name" value="HisK_dim/P_sf"/>
</dbReference>
<dbReference type="GO" id="GO:0005886">
    <property type="term" value="C:plasma membrane"/>
    <property type="evidence" value="ECO:0007669"/>
    <property type="project" value="UniProtKB-SubCell"/>
</dbReference>
<dbReference type="Gene3D" id="6.10.340.10">
    <property type="match status" value="1"/>
</dbReference>
<dbReference type="FunFam" id="1.10.287.130:FF:000001">
    <property type="entry name" value="Two-component sensor histidine kinase"/>
    <property type="match status" value="1"/>
</dbReference>
<dbReference type="GO" id="GO:0000155">
    <property type="term" value="F:phosphorelay sensor kinase activity"/>
    <property type="evidence" value="ECO:0007669"/>
    <property type="project" value="InterPro"/>
</dbReference>
<evidence type="ECO:0000256" key="2">
    <source>
        <dbReference type="ARBA" id="ARBA00004236"/>
    </source>
</evidence>
<evidence type="ECO:0000256" key="4">
    <source>
        <dbReference type="ARBA" id="ARBA00022553"/>
    </source>
</evidence>
<dbReference type="InterPro" id="IPR050428">
    <property type="entry name" value="TCS_sensor_his_kinase"/>
</dbReference>
<evidence type="ECO:0000313" key="15">
    <source>
        <dbReference type="EMBL" id="QGK68232.1"/>
    </source>
</evidence>
<feature type="transmembrane region" description="Helical" evidence="12">
    <location>
        <begin position="216"/>
        <end position="240"/>
    </location>
</feature>
<evidence type="ECO:0000256" key="6">
    <source>
        <dbReference type="ARBA" id="ARBA00022692"/>
    </source>
</evidence>
<dbReference type="Gene3D" id="3.30.565.10">
    <property type="entry name" value="Histidine kinase-like ATPase, C-terminal domain"/>
    <property type="match status" value="1"/>
</dbReference>
<feature type="domain" description="HAMP" evidence="14">
    <location>
        <begin position="236"/>
        <end position="288"/>
    </location>
</feature>
<keyword evidence="5" id="KW-0808">Transferase</keyword>
<dbReference type="EC" id="2.7.13.3" evidence="3"/>
<comment type="subcellular location">
    <subcellularLocation>
        <location evidence="2">Cell membrane</location>
    </subcellularLocation>
</comment>
<dbReference type="PROSITE" id="PS50109">
    <property type="entry name" value="HIS_KIN"/>
    <property type="match status" value="1"/>
</dbReference>
<proteinExistence type="predicted"/>
<gene>
    <name evidence="15" type="ORF">GIY23_00355</name>
</gene>
<dbReference type="CDD" id="cd06225">
    <property type="entry name" value="HAMP"/>
    <property type="match status" value="1"/>
</dbReference>
<dbReference type="InterPro" id="IPR004358">
    <property type="entry name" value="Sig_transdc_His_kin-like_C"/>
</dbReference>
<evidence type="ECO:0000256" key="9">
    <source>
        <dbReference type="ARBA" id="ARBA00023012"/>
    </source>
</evidence>
<evidence type="ECO:0000259" key="14">
    <source>
        <dbReference type="PROSITE" id="PS50885"/>
    </source>
</evidence>
<evidence type="ECO:0000256" key="8">
    <source>
        <dbReference type="ARBA" id="ARBA00022989"/>
    </source>
</evidence>
<evidence type="ECO:0000256" key="3">
    <source>
        <dbReference type="ARBA" id="ARBA00012438"/>
    </source>
</evidence>
<dbReference type="SMART" id="SM00304">
    <property type="entry name" value="HAMP"/>
    <property type="match status" value="1"/>
</dbReference>
<evidence type="ECO:0000313" key="16">
    <source>
        <dbReference type="Proteomes" id="UP000371041"/>
    </source>
</evidence>
<evidence type="ECO:0000256" key="5">
    <source>
        <dbReference type="ARBA" id="ARBA00022679"/>
    </source>
</evidence>